<sequence>MENISTINKKIKLLRSDSIYSSLKPDIKSSLLALGSRYNFSYQELRQLTEISADFSMWQEK</sequence>
<feature type="non-terminal residue" evidence="1">
    <location>
        <position position="61"/>
    </location>
</feature>
<organism evidence="1">
    <name type="scientific">marine metagenome</name>
    <dbReference type="NCBI Taxonomy" id="408172"/>
    <lineage>
        <taxon>unclassified sequences</taxon>
        <taxon>metagenomes</taxon>
        <taxon>ecological metagenomes</taxon>
    </lineage>
</organism>
<dbReference type="AlphaFoldDB" id="A0A382X9N6"/>
<protein>
    <submittedName>
        <fullName evidence="1">Uncharacterized protein</fullName>
    </submittedName>
</protein>
<gene>
    <name evidence="1" type="ORF">METZ01_LOCUS419885</name>
</gene>
<reference evidence="1" key="1">
    <citation type="submission" date="2018-05" db="EMBL/GenBank/DDBJ databases">
        <authorList>
            <person name="Lanie J.A."/>
            <person name="Ng W.-L."/>
            <person name="Kazmierczak K.M."/>
            <person name="Andrzejewski T.M."/>
            <person name="Davidsen T.M."/>
            <person name="Wayne K.J."/>
            <person name="Tettelin H."/>
            <person name="Glass J.I."/>
            <person name="Rusch D."/>
            <person name="Podicherti R."/>
            <person name="Tsui H.-C.T."/>
            <person name="Winkler M.E."/>
        </authorList>
    </citation>
    <scope>NUCLEOTIDE SEQUENCE</scope>
</reference>
<evidence type="ECO:0000313" key="1">
    <source>
        <dbReference type="EMBL" id="SVD67031.1"/>
    </source>
</evidence>
<name>A0A382X9N6_9ZZZZ</name>
<accession>A0A382X9N6</accession>
<proteinExistence type="predicted"/>
<dbReference type="EMBL" id="UINC01165570">
    <property type="protein sequence ID" value="SVD67031.1"/>
    <property type="molecule type" value="Genomic_DNA"/>
</dbReference>